<evidence type="ECO:0000256" key="1">
    <source>
        <dbReference type="ARBA" id="ARBA00023015"/>
    </source>
</evidence>
<evidence type="ECO:0000259" key="4">
    <source>
        <dbReference type="PROSITE" id="PS50949"/>
    </source>
</evidence>
<gene>
    <name evidence="5" type="ORF">ALO92_05003</name>
</gene>
<dbReference type="Gene3D" id="1.10.10.10">
    <property type="entry name" value="Winged helix-like DNA-binding domain superfamily/Winged helix DNA-binding domain"/>
    <property type="match status" value="1"/>
</dbReference>
<proteinExistence type="predicted"/>
<dbReference type="InterPro" id="IPR011711">
    <property type="entry name" value="GntR_C"/>
</dbReference>
<dbReference type="InterPro" id="IPR000524">
    <property type="entry name" value="Tscrpt_reg_HTH_GntR"/>
</dbReference>
<comment type="caution">
    <text evidence="5">The sequence shown here is derived from an EMBL/GenBank/DDBJ whole genome shotgun (WGS) entry which is preliminary data.</text>
</comment>
<keyword evidence="1" id="KW-0805">Transcription regulation</keyword>
<dbReference type="InterPro" id="IPR036388">
    <property type="entry name" value="WH-like_DNA-bd_sf"/>
</dbReference>
<dbReference type="AlphaFoldDB" id="A0A0P9M0X3"/>
<dbReference type="InterPro" id="IPR008920">
    <property type="entry name" value="TF_FadR/GntR_C"/>
</dbReference>
<dbReference type="Proteomes" id="UP000050411">
    <property type="component" value="Unassembled WGS sequence"/>
</dbReference>
<dbReference type="SUPFAM" id="SSF48008">
    <property type="entry name" value="GntR ligand-binding domain-like"/>
    <property type="match status" value="1"/>
</dbReference>
<organism evidence="5 6">
    <name type="scientific">Pseudomonas congelans</name>
    <dbReference type="NCBI Taxonomy" id="200452"/>
    <lineage>
        <taxon>Bacteria</taxon>
        <taxon>Pseudomonadati</taxon>
        <taxon>Pseudomonadota</taxon>
        <taxon>Gammaproteobacteria</taxon>
        <taxon>Pseudomonadales</taxon>
        <taxon>Pseudomonadaceae</taxon>
        <taxon>Pseudomonas</taxon>
    </lineage>
</organism>
<dbReference type="Pfam" id="PF00392">
    <property type="entry name" value="GntR"/>
    <property type="match status" value="1"/>
</dbReference>
<dbReference type="CDD" id="cd07377">
    <property type="entry name" value="WHTH_GntR"/>
    <property type="match status" value="1"/>
</dbReference>
<protein>
    <submittedName>
        <fullName evidence="5">Transcriptional regulator, GntR family</fullName>
    </submittedName>
</protein>
<keyword evidence="3" id="KW-0804">Transcription</keyword>
<dbReference type="PRINTS" id="PR00035">
    <property type="entry name" value="HTHGNTR"/>
</dbReference>
<dbReference type="GO" id="GO:0003700">
    <property type="term" value="F:DNA-binding transcription factor activity"/>
    <property type="evidence" value="ECO:0007669"/>
    <property type="project" value="InterPro"/>
</dbReference>
<sequence>MRAAISTSWSVAEAPKSLVTRTKRNGGCLTQAAAASVTQWYDAQQLPPGPTSVPMDYRKPSDRKSMHARIVQELGMQIVSGRFKPDEKLPAEAMLCEEYAVSRPVLREATRVLVAKGLVYSRPRVGTVVKARREWHLLDPDVLHWVMQSSPQNEFFHLLTSVRAVIEPAVAALAAQHATDAEIESIHEAYLRMEAAPTPEDLLQPDLDFHSRIADATHNDLLAHLCNMLSLALREALKYSNKRPNLHELAMPRHKAILTAIQNRDALGARHASLVQLDDARNALSVVLGGG</sequence>
<dbReference type="SUPFAM" id="SSF46785">
    <property type="entry name" value="Winged helix' DNA-binding domain"/>
    <property type="match status" value="1"/>
</dbReference>
<dbReference type="PROSITE" id="PS50949">
    <property type="entry name" value="HTH_GNTR"/>
    <property type="match status" value="1"/>
</dbReference>
<dbReference type="EMBL" id="LJQB01000055">
    <property type="protein sequence ID" value="KPW84560.1"/>
    <property type="molecule type" value="Genomic_DNA"/>
</dbReference>
<feature type="domain" description="HTH gntR-type" evidence="4">
    <location>
        <begin position="64"/>
        <end position="132"/>
    </location>
</feature>
<accession>A0A0P9M0X3</accession>
<dbReference type="Gene3D" id="1.20.120.530">
    <property type="entry name" value="GntR ligand-binding domain-like"/>
    <property type="match status" value="1"/>
</dbReference>
<keyword evidence="2" id="KW-0238">DNA-binding</keyword>
<reference evidence="5 6" key="1">
    <citation type="submission" date="2015-09" db="EMBL/GenBank/DDBJ databases">
        <title>Genome announcement of multiple Pseudomonas syringae strains.</title>
        <authorList>
            <person name="Thakur S."/>
            <person name="Wang P.W."/>
            <person name="Gong Y."/>
            <person name="Weir B.S."/>
            <person name="Guttman D.S."/>
        </authorList>
    </citation>
    <scope>NUCLEOTIDE SEQUENCE [LARGE SCALE GENOMIC DNA]</scope>
    <source>
        <strain evidence="5 6">ICMP19117</strain>
    </source>
</reference>
<evidence type="ECO:0000256" key="2">
    <source>
        <dbReference type="ARBA" id="ARBA00023125"/>
    </source>
</evidence>
<dbReference type="PANTHER" id="PTHR43537">
    <property type="entry name" value="TRANSCRIPTIONAL REGULATOR, GNTR FAMILY"/>
    <property type="match status" value="1"/>
</dbReference>
<dbReference type="PATRIC" id="fig|200452.3.peg.3252"/>
<evidence type="ECO:0000313" key="6">
    <source>
        <dbReference type="Proteomes" id="UP000050411"/>
    </source>
</evidence>
<dbReference type="InterPro" id="IPR036390">
    <property type="entry name" value="WH_DNA-bd_sf"/>
</dbReference>
<dbReference type="GO" id="GO:0003677">
    <property type="term" value="F:DNA binding"/>
    <property type="evidence" value="ECO:0007669"/>
    <property type="project" value="UniProtKB-KW"/>
</dbReference>
<dbReference type="SMART" id="SM00345">
    <property type="entry name" value="HTH_GNTR"/>
    <property type="match status" value="1"/>
</dbReference>
<dbReference type="Pfam" id="PF07729">
    <property type="entry name" value="FCD"/>
    <property type="match status" value="1"/>
</dbReference>
<dbReference type="PANTHER" id="PTHR43537:SF44">
    <property type="entry name" value="GNTR FAMILY REGULATORY PROTEIN"/>
    <property type="match status" value="1"/>
</dbReference>
<evidence type="ECO:0000256" key="3">
    <source>
        <dbReference type="ARBA" id="ARBA00023163"/>
    </source>
</evidence>
<evidence type="ECO:0000313" key="5">
    <source>
        <dbReference type="EMBL" id="KPW84560.1"/>
    </source>
</evidence>
<dbReference type="SMART" id="SM00895">
    <property type="entry name" value="FCD"/>
    <property type="match status" value="1"/>
</dbReference>
<name>A0A0P9M0X3_9PSED</name>